<evidence type="ECO:0000313" key="2">
    <source>
        <dbReference type="Proteomes" id="UP000305401"/>
    </source>
</evidence>
<dbReference type="EMBL" id="SSTG01000002">
    <property type="protein sequence ID" value="THG55324.1"/>
    <property type="molecule type" value="Genomic_DNA"/>
</dbReference>
<name>A0AC61S923_9BACT</name>
<gene>
    <name evidence="1" type="primary">dnaA</name>
    <name evidence="1" type="ORF">E5990_00525</name>
</gene>
<reference evidence="1" key="1">
    <citation type="submission" date="2019-04" db="EMBL/GenBank/DDBJ databases">
        <title>Microbes associate with the intestines of laboratory mice.</title>
        <authorList>
            <person name="Navarre W."/>
            <person name="Wong E."/>
            <person name="Huang K.C."/>
            <person name="Tropini C."/>
            <person name="Ng K."/>
            <person name="Yu B."/>
        </authorList>
    </citation>
    <scope>NUCLEOTIDE SEQUENCE</scope>
    <source>
        <strain evidence="1">NM86_A22</strain>
    </source>
</reference>
<sequence length="460" mass="52640">MNKTHIDMWDECLSIIKDNISPEQYDAWFKPITSVSYKDHVLRLMVPTRFFAEQLEERYMKILAATLFRIYGRDVQLYYDFFQIGSDPDTLITQQASKESPAVKPGNRNPFQNNIVSDFDSQLNPKYTFENYCGSNCNKIARSISEAIATDSHCKTFNPLFLFGNTGVGKTHLIQAIGIRIKERNPNARVLYVPARLLESQYVAAVAAKPSRINEFINFYQSIEVLIIDDIQDLMHKPGTQNAFFHIFNHLHQNQRQIILSSDCAPADLKEMPERLLSRFKWGMTCQLEAPDYELRRSVLEQRAAQDGLKIPTEVLDYIAANITSSIRELEGVVVSLLAYATVLNREITIDLAQSVLANAVKVQKKSINFDMIAQRVSEFYGIELDQIFSKSRKREISDARQMVMFMAKRHAKMPITAIGTCLSRKHATVHHACHSIEERIPIDSALREDVEKIDALIRN</sequence>
<evidence type="ECO:0000313" key="1">
    <source>
        <dbReference type="EMBL" id="THG55324.1"/>
    </source>
</evidence>
<keyword evidence="2" id="KW-1185">Reference proteome</keyword>
<accession>A0AC61S923</accession>
<proteinExistence type="predicted"/>
<organism evidence="1 2">
    <name type="scientific">Muribaculum caecicola</name>
    <dbReference type="NCBI Taxonomy" id="3038144"/>
    <lineage>
        <taxon>Bacteria</taxon>
        <taxon>Pseudomonadati</taxon>
        <taxon>Bacteroidota</taxon>
        <taxon>Bacteroidia</taxon>
        <taxon>Bacteroidales</taxon>
        <taxon>Muribaculaceae</taxon>
        <taxon>Muribaculum</taxon>
    </lineage>
</organism>
<dbReference type="Proteomes" id="UP000305401">
    <property type="component" value="Unassembled WGS sequence"/>
</dbReference>
<comment type="caution">
    <text evidence="1">The sequence shown here is derived from an EMBL/GenBank/DDBJ whole genome shotgun (WGS) entry which is preliminary data.</text>
</comment>
<protein>
    <submittedName>
        <fullName evidence="1">Chromosomal replication initiator protein DnaA</fullName>
    </submittedName>
</protein>